<dbReference type="Gene3D" id="6.10.340.10">
    <property type="match status" value="1"/>
</dbReference>
<dbReference type="InterPro" id="IPR004089">
    <property type="entry name" value="MCPsignal_dom"/>
</dbReference>
<organism evidence="6 7">
    <name type="scientific">Malaciobacter halophilus</name>
    <dbReference type="NCBI Taxonomy" id="197482"/>
    <lineage>
        <taxon>Bacteria</taxon>
        <taxon>Pseudomonadati</taxon>
        <taxon>Campylobacterota</taxon>
        <taxon>Epsilonproteobacteria</taxon>
        <taxon>Campylobacterales</taxon>
        <taxon>Arcobacteraceae</taxon>
        <taxon>Malaciobacter</taxon>
    </lineage>
</organism>
<dbReference type="OrthoDB" id="5441488at2"/>
<evidence type="ECO:0000256" key="1">
    <source>
        <dbReference type="ARBA" id="ARBA00022500"/>
    </source>
</evidence>
<dbReference type="KEGG" id="ahs:AHALO_1729"/>
<dbReference type="InterPro" id="IPR024478">
    <property type="entry name" value="HlyB_4HB_MCP"/>
</dbReference>
<sequence length="623" mass="69415">MLKNLTISKKLYSGFAFMLLIIILISTIGIIKVNFIDKTLNEVVEINSVKQRYAINFRGSVHDRAIAIRDLVLSKDNQDLLFKNSLNDIRRLESFYIKSAKPLNKIFEEGLNVDEEEKIILSKIKQIEKKTLPLINKIINLKQNGEDIQAKELLINEAKDNITYWLKVINEFIDYQEQKNQIATPKAREVASEFAYTMITFLSIALILGVLIAYFISNQLIKSVQKVQNGLENFFSFINKQTFSANIIDLDSKDELGQMAKIINQNIITTEKNIKQDEAFVKDIARFAKQIGEGNLCAKIQVNSTTDSLQELKQILTKMQSELELNIAKDIPLLLKVLESYKNHDFTVRFPNAKEKVSLAINELGEVISNLLKQSLEVGKTLDESSSLLINNVNELNISSSEAAASLEQTSASLEQITQSVKSNSSNVEEMSKLSIEVDSSAKQGQAYAKNTSLSMTEIEEQVSAINEAITVIDQIAFQTNILSLNAAVEAATAGESGKGFAVVAQEVRNLANRSAQAAKEIKDIVEAATNKATLGKQTSDKMIEGYEKLLESIEKTTTTIKEIAVSSQEQENSISQINDAINLLDKQTQKNASIAAQTKEIALKNDSISKEIVLNLEDKKFN</sequence>
<evidence type="ECO:0000256" key="4">
    <source>
        <dbReference type="SAM" id="Phobius"/>
    </source>
</evidence>
<dbReference type="InterPro" id="IPR047347">
    <property type="entry name" value="YvaQ-like_sensor"/>
</dbReference>
<dbReference type="GO" id="GO:0006935">
    <property type="term" value="P:chemotaxis"/>
    <property type="evidence" value="ECO:0007669"/>
    <property type="project" value="UniProtKB-KW"/>
</dbReference>
<feature type="transmembrane region" description="Helical" evidence="4">
    <location>
        <begin position="12"/>
        <end position="31"/>
    </location>
</feature>
<dbReference type="SUPFAM" id="SSF58104">
    <property type="entry name" value="Methyl-accepting chemotaxis protein (MCP) signaling domain"/>
    <property type="match status" value="1"/>
</dbReference>
<dbReference type="PANTHER" id="PTHR43531:SF11">
    <property type="entry name" value="METHYL-ACCEPTING CHEMOTAXIS PROTEIN 3"/>
    <property type="match status" value="1"/>
</dbReference>
<dbReference type="Pfam" id="PF12729">
    <property type="entry name" value="4HB_MCP_1"/>
    <property type="match status" value="1"/>
</dbReference>
<dbReference type="RefSeq" id="WP_101184989.1">
    <property type="nucleotide sequence ID" value="NZ_CP031218.1"/>
</dbReference>
<dbReference type="CDD" id="cd19411">
    <property type="entry name" value="MCP2201-like_sensor"/>
    <property type="match status" value="1"/>
</dbReference>
<dbReference type="InterPro" id="IPR004090">
    <property type="entry name" value="Chemotax_Me-accpt_rcpt"/>
</dbReference>
<protein>
    <submittedName>
        <fullName evidence="6">Methyl-accepting chemotaxis protein</fullName>
    </submittedName>
</protein>
<accession>A0A2N1J1Y7</accession>
<comment type="caution">
    <text evidence="6">The sequence shown here is derived from an EMBL/GenBank/DDBJ whole genome shotgun (WGS) entry which is preliminary data.</text>
</comment>
<reference evidence="6 7" key="1">
    <citation type="submission" date="2017-09" db="EMBL/GenBank/DDBJ databases">
        <title>Genomics of the genus Arcobacter.</title>
        <authorList>
            <person name="Perez-Cataluna A."/>
            <person name="Figueras M.J."/>
            <person name="Salas-Masso N."/>
        </authorList>
    </citation>
    <scope>NUCLEOTIDE SEQUENCE [LARGE SCALE GENOMIC DNA]</scope>
    <source>
        <strain evidence="6 7">DSM 18005</strain>
    </source>
</reference>
<evidence type="ECO:0000256" key="2">
    <source>
        <dbReference type="ARBA" id="ARBA00029447"/>
    </source>
</evidence>
<feature type="domain" description="Methyl-accepting transducer" evidence="5">
    <location>
        <begin position="378"/>
        <end position="603"/>
    </location>
</feature>
<keyword evidence="3" id="KW-0807">Transducer</keyword>
<name>A0A2N1J1Y7_9BACT</name>
<keyword evidence="4" id="KW-0812">Transmembrane</keyword>
<gene>
    <name evidence="6" type="ORF">CP960_08495</name>
</gene>
<dbReference type="AlphaFoldDB" id="A0A2N1J1Y7"/>
<proteinExistence type="inferred from homology"/>
<dbReference type="GO" id="GO:0004888">
    <property type="term" value="F:transmembrane signaling receptor activity"/>
    <property type="evidence" value="ECO:0007669"/>
    <property type="project" value="InterPro"/>
</dbReference>
<evidence type="ECO:0000313" key="7">
    <source>
        <dbReference type="Proteomes" id="UP000233248"/>
    </source>
</evidence>
<dbReference type="SMART" id="SM00283">
    <property type="entry name" value="MA"/>
    <property type="match status" value="1"/>
</dbReference>
<dbReference type="EMBL" id="NXIF01000032">
    <property type="protein sequence ID" value="PKI80579.1"/>
    <property type="molecule type" value="Genomic_DNA"/>
</dbReference>
<dbReference type="Proteomes" id="UP000233248">
    <property type="component" value="Unassembled WGS sequence"/>
</dbReference>
<dbReference type="PRINTS" id="PR00260">
    <property type="entry name" value="CHEMTRNSDUCR"/>
</dbReference>
<dbReference type="GO" id="GO:0007165">
    <property type="term" value="P:signal transduction"/>
    <property type="evidence" value="ECO:0007669"/>
    <property type="project" value="UniProtKB-KW"/>
</dbReference>
<dbReference type="PROSITE" id="PS50111">
    <property type="entry name" value="CHEMOTAXIS_TRANSDUC_2"/>
    <property type="match status" value="1"/>
</dbReference>
<dbReference type="Pfam" id="PF00015">
    <property type="entry name" value="MCPsignal"/>
    <property type="match status" value="1"/>
</dbReference>
<feature type="transmembrane region" description="Helical" evidence="4">
    <location>
        <begin position="194"/>
        <end position="216"/>
    </location>
</feature>
<dbReference type="Gene3D" id="1.10.287.950">
    <property type="entry name" value="Methyl-accepting chemotaxis protein"/>
    <property type="match status" value="1"/>
</dbReference>
<comment type="similarity">
    <text evidence="2">Belongs to the methyl-accepting chemotaxis (MCP) protein family.</text>
</comment>
<evidence type="ECO:0000313" key="6">
    <source>
        <dbReference type="EMBL" id="PKI80579.1"/>
    </source>
</evidence>
<dbReference type="InterPro" id="IPR051310">
    <property type="entry name" value="MCP_chemotaxis"/>
</dbReference>
<dbReference type="GO" id="GO:0005886">
    <property type="term" value="C:plasma membrane"/>
    <property type="evidence" value="ECO:0007669"/>
    <property type="project" value="TreeGrafter"/>
</dbReference>
<keyword evidence="4" id="KW-1133">Transmembrane helix</keyword>
<evidence type="ECO:0000259" key="5">
    <source>
        <dbReference type="PROSITE" id="PS50111"/>
    </source>
</evidence>
<dbReference type="PANTHER" id="PTHR43531">
    <property type="entry name" value="PROTEIN ICFG"/>
    <property type="match status" value="1"/>
</dbReference>
<keyword evidence="1" id="KW-0145">Chemotaxis</keyword>
<keyword evidence="7" id="KW-1185">Reference proteome</keyword>
<keyword evidence="4" id="KW-0472">Membrane</keyword>
<evidence type="ECO:0000256" key="3">
    <source>
        <dbReference type="PROSITE-ProRule" id="PRU00284"/>
    </source>
</evidence>